<proteinExistence type="predicted"/>
<organism evidence="2 3">
    <name type="scientific">Ataeniobius toweri</name>
    <dbReference type="NCBI Taxonomy" id="208326"/>
    <lineage>
        <taxon>Eukaryota</taxon>
        <taxon>Metazoa</taxon>
        <taxon>Chordata</taxon>
        <taxon>Craniata</taxon>
        <taxon>Vertebrata</taxon>
        <taxon>Euteleostomi</taxon>
        <taxon>Actinopterygii</taxon>
        <taxon>Neopterygii</taxon>
        <taxon>Teleostei</taxon>
        <taxon>Neoteleostei</taxon>
        <taxon>Acanthomorphata</taxon>
        <taxon>Ovalentaria</taxon>
        <taxon>Atherinomorphae</taxon>
        <taxon>Cyprinodontiformes</taxon>
        <taxon>Goodeidae</taxon>
        <taxon>Ataeniobius</taxon>
    </lineage>
</organism>
<evidence type="ECO:0000313" key="3">
    <source>
        <dbReference type="Proteomes" id="UP001345963"/>
    </source>
</evidence>
<gene>
    <name evidence="2" type="ORF">ATANTOWER_004817</name>
</gene>
<evidence type="ECO:0000256" key="1">
    <source>
        <dbReference type="SAM" id="MobiDB-lite"/>
    </source>
</evidence>
<keyword evidence="3" id="KW-1185">Reference proteome</keyword>
<accession>A0ABU7C6C4</accession>
<comment type="caution">
    <text evidence="2">The sequence shown here is derived from an EMBL/GenBank/DDBJ whole genome shotgun (WGS) entry which is preliminary data.</text>
</comment>
<reference evidence="2 3" key="1">
    <citation type="submission" date="2021-07" db="EMBL/GenBank/DDBJ databases">
        <authorList>
            <person name="Palmer J.M."/>
        </authorList>
    </citation>
    <scope>NUCLEOTIDE SEQUENCE [LARGE SCALE GENOMIC DNA]</scope>
    <source>
        <strain evidence="2 3">AT_MEX2019</strain>
        <tissue evidence="2">Muscle</tissue>
    </source>
</reference>
<name>A0ABU7C6C4_9TELE</name>
<feature type="region of interest" description="Disordered" evidence="1">
    <location>
        <begin position="1"/>
        <end position="29"/>
    </location>
</feature>
<dbReference type="Proteomes" id="UP001345963">
    <property type="component" value="Unassembled WGS sequence"/>
</dbReference>
<sequence>MAVSRDAARFSPKPSGSTTLSKSPARAQHQLLELKHREKHHNKLIRFQIRFQNQLQNQLNFFGECKELVQLRNEFLSLIMTQSPVLILAQIHLPHTEPSGVQNRTLIFLRRVQKPSR</sequence>
<dbReference type="EMBL" id="JAHUTI010080202">
    <property type="protein sequence ID" value="MED6258251.1"/>
    <property type="molecule type" value="Genomic_DNA"/>
</dbReference>
<evidence type="ECO:0000313" key="2">
    <source>
        <dbReference type="EMBL" id="MED6258251.1"/>
    </source>
</evidence>
<protein>
    <submittedName>
        <fullName evidence="2">Uncharacterized protein</fullName>
    </submittedName>
</protein>